<protein>
    <recommendedName>
        <fullName evidence="3">amidase</fullName>
        <ecNumber evidence="3">3.5.1.4</ecNumber>
    </recommendedName>
</protein>
<evidence type="ECO:0000256" key="1">
    <source>
        <dbReference type="ARBA" id="ARBA00001311"/>
    </source>
</evidence>
<keyword evidence="4" id="KW-0378">Hydrolase</keyword>
<proteinExistence type="inferred from homology"/>
<organism evidence="8 9">
    <name type="scientific">Aplosporella prunicola CBS 121167</name>
    <dbReference type="NCBI Taxonomy" id="1176127"/>
    <lineage>
        <taxon>Eukaryota</taxon>
        <taxon>Fungi</taxon>
        <taxon>Dikarya</taxon>
        <taxon>Ascomycota</taxon>
        <taxon>Pezizomycotina</taxon>
        <taxon>Dothideomycetes</taxon>
        <taxon>Dothideomycetes incertae sedis</taxon>
        <taxon>Botryosphaeriales</taxon>
        <taxon>Aplosporellaceae</taxon>
        <taxon>Aplosporella</taxon>
    </lineage>
</organism>
<evidence type="ECO:0000256" key="3">
    <source>
        <dbReference type="ARBA" id="ARBA00012922"/>
    </source>
</evidence>
<dbReference type="InterPro" id="IPR020556">
    <property type="entry name" value="Amidase_CS"/>
</dbReference>
<dbReference type="GeneID" id="54295526"/>
<reference evidence="8" key="1">
    <citation type="journal article" date="2020" name="Stud. Mycol.">
        <title>101 Dothideomycetes genomes: a test case for predicting lifestyles and emergence of pathogens.</title>
        <authorList>
            <person name="Haridas S."/>
            <person name="Albert R."/>
            <person name="Binder M."/>
            <person name="Bloem J."/>
            <person name="Labutti K."/>
            <person name="Salamov A."/>
            <person name="Andreopoulos B."/>
            <person name="Baker S."/>
            <person name="Barry K."/>
            <person name="Bills G."/>
            <person name="Bluhm B."/>
            <person name="Cannon C."/>
            <person name="Castanera R."/>
            <person name="Culley D."/>
            <person name="Daum C."/>
            <person name="Ezra D."/>
            <person name="Gonzalez J."/>
            <person name="Henrissat B."/>
            <person name="Kuo A."/>
            <person name="Liang C."/>
            <person name="Lipzen A."/>
            <person name="Lutzoni F."/>
            <person name="Magnuson J."/>
            <person name="Mondo S."/>
            <person name="Nolan M."/>
            <person name="Ohm R."/>
            <person name="Pangilinan J."/>
            <person name="Park H.-J."/>
            <person name="Ramirez L."/>
            <person name="Alfaro M."/>
            <person name="Sun H."/>
            <person name="Tritt A."/>
            <person name="Yoshinaga Y."/>
            <person name="Zwiers L.-H."/>
            <person name="Turgeon B."/>
            <person name="Goodwin S."/>
            <person name="Spatafora J."/>
            <person name="Crous P."/>
            <person name="Grigoriev I."/>
        </authorList>
    </citation>
    <scope>NUCLEOTIDE SEQUENCE</scope>
    <source>
        <strain evidence="8">CBS 121167</strain>
    </source>
</reference>
<feature type="binding site" evidence="6">
    <location>
        <position position="188"/>
    </location>
    <ligand>
        <name>substrate</name>
    </ligand>
</feature>
<dbReference type="PANTHER" id="PTHR46072">
    <property type="entry name" value="AMIDASE-RELATED-RELATED"/>
    <property type="match status" value="1"/>
</dbReference>
<dbReference type="RefSeq" id="XP_033399277.1">
    <property type="nucleotide sequence ID" value="XM_033538030.1"/>
</dbReference>
<dbReference type="OrthoDB" id="6428749at2759"/>
<evidence type="ECO:0000313" key="9">
    <source>
        <dbReference type="Proteomes" id="UP000799438"/>
    </source>
</evidence>
<dbReference type="SUPFAM" id="SSF75304">
    <property type="entry name" value="Amidase signature (AS) enzymes"/>
    <property type="match status" value="1"/>
</dbReference>
<evidence type="ECO:0000256" key="5">
    <source>
        <dbReference type="PIRSR" id="PIRSR001221-1"/>
    </source>
</evidence>
<evidence type="ECO:0000259" key="7">
    <source>
        <dbReference type="Pfam" id="PF01425"/>
    </source>
</evidence>
<dbReference type="PANTHER" id="PTHR46072:SF11">
    <property type="entry name" value="AMIDASE-RELATED"/>
    <property type="match status" value="1"/>
</dbReference>
<accession>A0A6A6BJQ8</accession>
<dbReference type="Pfam" id="PF01425">
    <property type="entry name" value="Amidase"/>
    <property type="match status" value="1"/>
</dbReference>
<keyword evidence="9" id="KW-1185">Reference proteome</keyword>
<dbReference type="Gene3D" id="3.90.1300.10">
    <property type="entry name" value="Amidase signature (AS) domain"/>
    <property type="match status" value="1"/>
</dbReference>
<dbReference type="GO" id="GO:0004040">
    <property type="term" value="F:amidase activity"/>
    <property type="evidence" value="ECO:0007669"/>
    <property type="project" value="UniProtKB-EC"/>
</dbReference>
<feature type="non-terminal residue" evidence="8">
    <location>
        <position position="524"/>
    </location>
</feature>
<name>A0A6A6BJQ8_9PEZI</name>
<comment type="similarity">
    <text evidence="2">Belongs to the amidase family.</text>
</comment>
<dbReference type="Proteomes" id="UP000799438">
    <property type="component" value="Unassembled WGS sequence"/>
</dbReference>
<feature type="binding site" evidence="6">
    <location>
        <begin position="235"/>
        <end position="238"/>
    </location>
    <ligand>
        <name>substrate</name>
    </ligand>
</feature>
<evidence type="ECO:0000256" key="2">
    <source>
        <dbReference type="ARBA" id="ARBA00009199"/>
    </source>
</evidence>
<feature type="binding site" evidence="6">
    <location>
        <position position="214"/>
    </location>
    <ligand>
        <name>substrate</name>
    </ligand>
</feature>
<dbReference type="EMBL" id="ML995481">
    <property type="protein sequence ID" value="KAF2143565.1"/>
    <property type="molecule type" value="Genomic_DNA"/>
</dbReference>
<dbReference type="PIRSF" id="PIRSF001221">
    <property type="entry name" value="Amidase_fungi"/>
    <property type="match status" value="1"/>
</dbReference>
<evidence type="ECO:0000256" key="4">
    <source>
        <dbReference type="ARBA" id="ARBA00022801"/>
    </source>
</evidence>
<feature type="active site" description="Acyl-ester intermediate" evidence="5">
    <location>
        <position position="238"/>
    </location>
</feature>
<feature type="active site" description="Charge relay system" evidence="5">
    <location>
        <position position="139"/>
    </location>
</feature>
<comment type="catalytic activity">
    <reaction evidence="1">
        <text>a monocarboxylic acid amide + H2O = a monocarboxylate + NH4(+)</text>
        <dbReference type="Rhea" id="RHEA:12020"/>
        <dbReference type="ChEBI" id="CHEBI:15377"/>
        <dbReference type="ChEBI" id="CHEBI:28938"/>
        <dbReference type="ChEBI" id="CHEBI:35757"/>
        <dbReference type="ChEBI" id="CHEBI:83628"/>
        <dbReference type="EC" id="3.5.1.4"/>
    </reaction>
</comment>
<sequence length="524" mass="56200">MASQEQKMSWQDIAAQKRQALRDSIPAEWRIPADLLPSEQSQPDVTTFPAQSGWFTPAELAITTTPAAELLAKLRAREWTAEEVARAFCKRASAAHQLINCLSETLFDLAIATARSLDAHLARTGTPLGPLHGLPISLKDNIDIAGVDSTLGFTSRVHAPAPRNAVLADLLLAAGAVPYVKTNVPTAMMYAETVNQVFGPTRHPRHPGLTPGGSSGGEAALIAFGGSVLGVGSDIGGSLRIPAACTGLWTLRPSAGRFPTGRCSSGLPGQEAVASVNGPLAPCLDTLRLYARAVVDAEPWRKDPKCLPIPWRDVQAPKKLRVGVLWHDGVVEPHPPVRRALQETVDKLRKAGHEVVDWSCEGHKRATELIHAFFHADGGATIASLLAPSHEPLPPYMHLYAPAAPLSIAELWQLQAERTALQAAYLERWNEAGLDAVLCPTMPYAAVPKGRFGYFGYTCVWNCLDYAAVNFPVGVRVGEGAGVGGWDREGEEGDGDAEAVEEMLRGQPVSLQLVAGRLEEEKLL</sequence>
<dbReference type="PROSITE" id="PS00571">
    <property type="entry name" value="AMIDASES"/>
    <property type="match status" value="1"/>
</dbReference>
<evidence type="ECO:0000256" key="6">
    <source>
        <dbReference type="PIRSR" id="PIRSR001221-2"/>
    </source>
</evidence>
<dbReference type="InterPro" id="IPR023631">
    <property type="entry name" value="Amidase_dom"/>
</dbReference>
<gene>
    <name evidence="8" type="ORF">K452DRAFT_246754</name>
</gene>
<dbReference type="EC" id="3.5.1.4" evidence="3"/>
<dbReference type="AlphaFoldDB" id="A0A6A6BJQ8"/>
<dbReference type="InterPro" id="IPR036928">
    <property type="entry name" value="AS_sf"/>
</dbReference>
<feature type="domain" description="Amidase" evidence="7">
    <location>
        <begin position="83"/>
        <end position="524"/>
    </location>
</feature>
<evidence type="ECO:0000313" key="8">
    <source>
        <dbReference type="EMBL" id="KAF2143565.1"/>
    </source>
</evidence>
<feature type="active site" description="Charge relay system" evidence="5">
    <location>
        <position position="214"/>
    </location>
</feature>